<dbReference type="Proteomes" id="UP001344906">
    <property type="component" value="Unassembled WGS sequence"/>
</dbReference>
<evidence type="ECO:0000256" key="2">
    <source>
        <dbReference type="SAM" id="Phobius"/>
    </source>
</evidence>
<evidence type="ECO:0000313" key="4">
    <source>
        <dbReference type="Proteomes" id="UP001344906"/>
    </source>
</evidence>
<organism evidence="3 4">
    <name type="scientific">Dictyobacter halimunensis</name>
    <dbReference type="NCBI Taxonomy" id="3026934"/>
    <lineage>
        <taxon>Bacteria</taxon>
        <taxon>Bacillati</taxon>
        <taxon>Chloroflexota</taxon>
        <taxon>Ktedonobacteria</taxon>
        <taxon>Ktedonobacterales</taxon>
        <taxon>Dictyobacteraceae</taxon>
        <taxon>Dictyobacter</taxon>
    </lineage>
</organism>
<keyword evidence="2" id="KW-1133">Transmembrane helix</keyword>
<proteinExistence type="predicted"/>
<keyword evidence="4" id="KW-1185">Reference proteome</keyword>
<keyword evidence="2" id="KW-0812">Transmembrane</keyword>
<dbReference type="RefSeq" id="WP_338250868.1">
    <property type="nucleotide sequence ID" value="NZ_BSRI01000001.1"/>
</dbReference>
<feature type="transmembrane region" description="Helical" evidence="2">
    <location>
        <begin position="115"/>
        <end position="135"/>
    </location>
</feature>
<evidence type="ECO:0000256" key="1">
    <source>
        <dbReference type="SAM" id="MobiDB-lite"/>
    </source>
</evidence>
<feature type="transmembrane region" description="Helical" evidence="2">
    <location>
        <begin position="34"/>
        <end position="51"/>
    </location>
</feature>
<evidence type="ECO:0000313" key="3">
    <source>
        <dbReference type="EMBL" id="GLV56014.1"/>
    </source>
</evidence>
<protein>
    <recommendedName>
        <fullName evidence="5">DoxX family membrane protein</fullName>
    </recommendedName>
</protein>
<comment type="caution">
    <text evidence="3">The sequence shown here is derived from an EMBL/GenBank/DDBJ whole genome shotgun (WGS) entry which is preliminary data.</text>
</comment>
<reference evidence="3 4" key="1">
    <citation type="submission" date="2023-02" db="EMBL/GenBank/DDBJ databases">
        <title>Dictyobacter halimunensis sp. nov., a new member of the class Ktedonobacteria from forest soil in a geothermal area.</title>
        <authorList>
            <person name="Rachmania M.K."/>
            <person name="Ningsih F."/>
            <person name="Sakai Y."/>
            <person name="Yabe S."/>
            <person name="Yokota A."/>
            <person name="Sjamsuridzal W."/>
        </authorList>
    </citation>
    <scope>NUCLEOTIDE SEQUENCE [LARGE SCALE GENOMIC DNA]</scope>
    <source>
        <strain evidence="3 4">S3.2.2.5</strain>
    </source>
</reference>
<gene>
    <name evidence="3" type="ORF">KDH_28580</name>
</gene>
<dbReference type="EMBL" id="BSRI01000001">
    <property type="protein sequence ID" value="GLV56014.1"/>
    <property type="molecule type" value="Genomic_DNA"/>
</dbReference>
<keyword evidence="2" id="KW-0472">Membrane</keyword>
<evidence type="ECO:0008006" key="5">
    <source>
        <dbReference type="Google" id="ProtNLM"/>
    </source>
</evidence>
<feature type="transmembrane region" description="Helical" evidence="2">
    <location>
        <begin position="88"/>
        <end position="109"/>
    </location>
</feature>
<feature type="region of interest" description="Disordered" evidence="1">
    <location>
        <begin position="1"/>
        <end position="21"/>
    </location>
</feature>
<name>A0ABQ6FP12_9CHLR</name>
<sequence length="165" mass="17772">MSRSSSLGGAETSTSSIGAQQQEANRAPITLSESSLLIIALVRIFVGYLWFQQLFWKLPPTFGGLHTFVVREVKGTFLPGYGAIVQNVFLSHFGLLGTFTFIAELLVALSLMLGIFSRAGALLATILALQLYVGLSNTGMVLDLRYAGPARARVASLASRPASWY</sequence>
<accession>A0ABQ6FP12</accession>